<dbReference type="NCBIfam" id="TIGR00840">
    <property type="entry name" value="b_cpa1"/>
    <property type="match status" value="1"/>
</dbReference>
<proteinExistence type="inferred from homology"/>
<dbReference type="GO" id="GO:0005886">
    <property type="term" value="C:plasma membrane"/>
    <property type="evidence" value="ECO:0007669"/>
    <property type="project" value="TreeGrafter"/>
</dbReference>
<dbReference type="GO" id="GO:0098719">
    <property type="term" value="P:sodium ion import across plasma membrane"/>
    <property type="evidence" value="ECO:0007669"/>
    <property type="project" value="TreeGrafter"/>
</dbReference>
<keyword evidence="4 11" id="KW-1133">Transmembrane helix</keyword>
<evidence type="ECO:0000256" key="3">
    <source>
        <dbReference type="ARBA" id="ARBA00022692"/>
    </source>
</evidence>
<feature type="region of interest" description="Disordered" evidence="10">
    <location>
        <begin position="503"/>
        <end position="562"/>
    </location>
</feature>
<feature type="transmembrane region" description="Helical" evidence="11">
    <location>
        <begin position="294"/>
        <end position="313"/>
    </location>
</feature>
<comment type="subcellular location">
    <subcellularLocation>
        <location evidence="1">Membrane</location>
        <topology evidence="1">Multi-pass membrane protein</topology>
    </subcellularLocation>
</comment>
<keyword evidence="2 9" id="KW-0813">Transport</keyword>
<dbReference type="Gene3D" id="6.10.140.1330">
    <property type="match status" value="1"/>
</dbReference>
<keyword evidence="7 11" id="KW-0472">Membrane</keyword>
<feature type="transmembrane region" description="Helical" evidence="11">
    <location>
        <begin position="325"/>
        <end position="349"/>
    </location>
</feature>
<feature type="transmembrane region" description="Helical" evidence="11">
    <location>
        <begin position="424"/>
        <end position="448"/>
    </location>
</feature>
<dbReference type="PANTHER" id="PTHR10110:SF187">
    <property type="entry name" value="SODIUM_HYDROGEN EXCHANGER"/>
    <property type="match status" value="1"/>
</dbReference>
<protein>
    <recommendedName>
        <fullName evidence="9">Sodium/hydrogen exchanger</fullName>
    </recommendedName>
</protein>
<dbReference type="InterPro" id="IPR004709">
    <property type="entry name" value="NaH_exchanger"/>
</dbReference>
<gene>
    <name evidence="14" type="ORF">PBIL07802_LOCUS4801</name>
</gene>
<keyword evidence="6 9" id="KW-0406">Ion transport</keyword>
<evidence type="ECO:0000256" key="2">
    <source>
        <dbReference type="ARBA" id="ARBA00022448"/>
    </source>
</evidence>
<dbReference type="InterPro" id="IPR006153">
    <property type="entry name" value="Cation/H_exchanger_TM"/>
</dbReference>
<dbReference type="InterPro" id="IPR018422">
    <property type="entry name" value="Cation/H_exchanger_CPA1"/>
</dbReference>
<dbReference type="GO" id="GO:0015386">
    <property type="term" value="F:potassium:proton antiporter activity"/>
    <property type="evidence" value="ECO:0007669"/>
    <property type="project" value="TreeGrafter"/>
</dbReference>
<reference evidence="14" key="1">
    <citation type="submission" date="2021-01" db="EMBL/GenBank/DDBJ databases">
        <authorList>
            <person name="Corre E."/>
            <person name="Pelletier E."/>
            <person name="Niang G."/>
            <person name="Scheremetjew M."/>
            <person name="Finn R."/>
            <person name="Kale V."/>
            <person name="Holt S."/>
            <person name="Cochrane G."/>
            <person name="Meng A."/>
            <person name="Brown T."/>
            <person name="Cohen L."/>
        </authorList>
    </citation>
    <scope>NUCLEOTIDE SEQUENCE</scope>
    <source>
        <strain evidence="14">NIES-2562</strain>
    </source>
</reference>
<dbReference type="GO" id="GO:0015385">
    <property type="term" value="F:sodium:proton antiporter activity"/>
    <property type="evidence" value="ECO:0007669"/>
    <property type="project" value="InterPro"/>
</dbReference>
<dbReference type="PRINTS" id="PR01084">
    <property type="entry name" value="NAHEXCHNGR"/>
</dbReference>
<feature type="signal peptide" evidence="12">
    <location>
        <begin position="1"/>
        <end position="21"/>
    </location>
</feature>
<comment type="similarity">
    <text evidence="9">Belongs to the monovalent cation:proton antiporter 1 (CPA1) transporter (TC 2.A.36) family.</text>
</comment>
<feature type="transmembrane region" description="Helical" evidence="11">
    <location>
        <begin position="270"/>
        <end position="288"/>
    </location>
</feature>
<dbReference type="AlphaFoldDB" id="A0A7S3D0U5"/>
<feature type="transmembrane region" description="Helical" evidence="11">
    <location>
        <begin position="103"/>
        <end position="120"/>
    </location>
</feature>
<evidence type="ECO:0000256" key="5">
    <source>
        <dbReference type="ARBA" id="ARBA00023053"/>
    </source>
</evidence>
<name>A0A7S3D0U5_9EUKA</name>
<keyword evidence="12" id="KW-0732">Signal</keyword>
<dbReference type="EMBL" id="HBIB01007721">
    <property type="protein sequence ID" value="CAE0242636.1"/>
    <property type="molecule type" value="Transcribed_RNA"/>
</dbReference>
<feature type="domain" description="Cation/H+ exchanger transmembrane" evidence="13">
    <location>
        <begin position="56"/>
        <end position="449"/>
    </location>
</feature>
<evidence type="ECO:0000256" key="7">
    <source>
        <dbReference type="ARBA" id="ARBA00023136"/>
    </source>
</evidence>
<keyword evidence="9" id="KW-0050">Antiport</keyword>
<organism evidence="14">
    <name type="scientific">Palpitomonas bilix</name>
    <dbReference type="NCBI Taxonomy" id="652834"/>
    <lineage>
        <taxon>Eukaryota</taxon>
        <taxon>Eukaryota incertae sedis</taxon>
    </lineage>
</organism>
<feature type="transmembrane region" description="Helical" evidence="11">
    <location>
        <begin position="74"/>
        <end position="91"/>
    </location>
</feature>
<feature type="transmembrane region" description="Helical" evidence="11">
    <location>
        <begin position="397"/>
        <end position="418"/>
    </location>
</feature>
<evidence type="ECO:0000256" key="11">
    <source>
        <dbReference type="SAM" id="Phobius"/>
    </source>
</evidence>
<feature type="compositionally biased region" description="Basic and acidic residues" evidence="10">
    <location>
        <begin position="520"/>
        <end position="548"/>
    </location>
</feature>
<dbReference type="GO" id="GO:0051453">
    <property type="term" value="P:regulation of intracellular pH"/>
    <property type="evidence" value="ECO:0007669"/>
    <property type="project" value="TreeGrafter"/>
</dbReference>
<feature type="chain" id="PRO_5031142733" description="Sodium/hydrogen exchanger" evidence="12">
    <location>
        <begin position="22"/>
        <end position="562"/>
    </location>
</feature>
<evidence type="ECO:0000256" key="6">
    <source>
        <dbReference type="ARBA" id="ARBA00023065"/>
    </source>
</evidence>
<evidence type="ECO:0000256" key="8">
    <source>
        <dbReference type="ARBA" id="ARBA00023201"/>
    </source>
</evidence>
<feature type="transmembrane region" description="Helical" evidence="11">
    <location>
        <begin position="234"/>
        <end position="258"/>
    </location>
</feature>
<feature type="transmembrane region" description="Helical" evidence="11">
    <location>
        <begin position="45"/>
        <end position="62"/>
    </location>
</feature>
<feature type="transmembrane region" description="Helical" evidence="11">
    <location>
        <begin position="355"/>
        <end position="376"/>
    </location>
</feature>
<evidence type="ECO:0000313" key="14">
    <source>
        <dbReference type="EMBL" id="CAE0242636.1"/>
    </source>
</evidence>
<evidence type="ECO:0000256" key="10">
    <source>
        <dbReference type="SAM" id="MobiDB-lite"/>
    </source>
</evidence>
<keyword evidence="5" id="KW-0915">Sodium</keyword>
<keyword evidence="8 9" id="KW-0739">Sodium transport</keyword>
<keyword evidence="3 9" id="KW-0812">Transmembrane</keyword>
<accession>A0A7S3D0U5</accession>
<evidence type="ECO:0000256" key="4">
    <source>
        <dbReference type="ARBA" id="ARBA00022989"/>
    </source>
</evidence>
<feature type="transmembrane region" description="Helical" evidence="11">
    <location>
        <begin position="132"/>
        <end position="153"/>
    </location>
</feature>
<feature type="compositionally biased region" description="Low complexity" evidence="10">
    <location>
        <begin position="549"/>
        <end position="562"/>
    </location>
</feature>
<dbReference type="Pfam" id="PF00999">
    <property type="entry name" value="Na_H_Exchanger"/>
    <property type="match status" value="1"/>
</dbReference>
<dbReference type="PANTHER" id="PTHR10110">
    <property type="entry name" value="SODIUM/HYDROGEN EXCHANGER"/>
    <property type="match status" value="1"/>
</dbReference>
<evidence type="ECO:0000256" key="9">
    <source>
        <dbReference type="RuleBase" id="RU003722"/>
    </source>
</evidence>
<evidence type="ECO:0000259" key="13">
    <source>
        <dbReference type="Pfam" id="PF00999"/>
    </source>
</evidence>
<evidence type="ECO:0000256" key="12">
    <source>
        <dbReference type="SAM" id="SignalP"/>
    </source>
</evidence>
<sequence>MSVAWLWPCLLCVAFLPFSVGENTTTTNTTGNATDISVEAGAIDLFIVLLILLVLLVLSFVIERKKLVYVTESGVAMILGVLIGLILHYALPASEEIDFGEGVFFFGLLPPIIFEAGFSMNKMSFFRNMGAILLFAVVGTIISTICIGLLLYASYPVHGVGLSVLECLIFGSLISAVDPVATLSVFKKLNAKPLLFSLVFGESVLNDAVSIVLFDTFARFASSPTSDIGPSNALAAVGQFFLLFVGSILVGVAFGLISAAVLKHVRMEEYAMHQVGLCILFPYLSYFLAVTLSLSGIMSMFFCGIIMAHYTIYNVPEETASIVKGLFSTLAMLAESFVFTYVGLSVFAYKPKMEWSYALILLSILFCLLARAINIFPLSLLANACRKNKKIGFKMQVVMWWSGLRGAIAYALAINFPLTEHKAYIQATTLVIVLSTTLIFGGTTAPILKGLKLVEKEEEMKEETIETPLHKEEKKEKKEKRSLLHRKWKVFDHHFLKPVFGGEVKQKKEDEADEGLVVNERQEGGREMEWSEDVRGSDAGESRVEEGRPAASPSSYTPPSLP</sequence>
<evidence type="ECO:0000256" key="1">
    <source>
        <dbReference type="ARBA" id="ARBA00004141"/>
    </source>
</evidence>